<protein>
    <recommendedName>
        <fullName evidence="1">CinA-like protein</fullName>
    </recommendedName>
</protein>
<dbReference type="EMBL" id="JRYR02000001">
    <property type="protein sequence ID" value="OHX64840.1"/>
    <property type="molecule type" value="Genomic_DNA"/>
</dbReference>
<dbReference type="InterPro" id="IPR036653">
    <property type="entry name" value="CinA-like_C"/>
</dbReference>
<dbReference type="InterPro" id="IPR036425">
    <property type="entry name" value="MoaB/Mog-like_dom_sf"/>
</dbReference>
<dbReference type="Pfam" id="PF18146">
    <property type="entry name" value="CinA_KH"/>
    <property type="match status" value="1"/>
</dbReference>
<dbReference type="InterPro" id="IPR050101">
    <property type="entry name" value="CinA"/>
</dbReference>
<evidence type="ECO:0000259" key="2">
    <source>
        <dbReference type="SMART" id="SM00852"/>
    </source>
</evidence>
<dbReference type="NCBIfam" id="TIGR00177">
    <property type="entry name" value="molyb_syn"/>
    <property type="match status" value="1"/>
</dbReference>
<dbReference type="SMART" id="SM00852">
    <property type="entry name" value="MoCF_biosynth"/>
    <property type="match status" value="1"/>
</dbReference>
<dbReference type="NCBIfam" id="NF001813">
    <property type="entry name" value="PRK00549.1"/>
    <property type="match status" value="1"/>
</dbReference>
<dbReference type="PANTHER" id="PTHR13939:SF0">
    <property type="entry name" value="NMN AMIDOHYDROLASE-LIKE PROTEIN YFAY"/>
    <property type="match status" value="1"/>
</dbReference>
<dbReference type="SUPFAM" id="SSF53218">
    <property type="entry name" value="Molybdenum cofactor biosynthesis proteins"/>
    <property type="match status" value="1"/>
</dbReference>
<comment type="similarity">
    <text evidence="1">Belongs to the CinA family.</text>
</comment>
<dbReference type="Gene3D" id="3.40.980.10">
    <property type="entry name" value="MoaB/Mog-like domain"/>
    <property type="match status" value="1"/>
</dbReference>
<dbReference type="CDD" id="cd00885">
    <property type="entry name" value="cinA"/>
    <property type="match status" value="1"/>
</dbReference>
<reference evidence="3 4" key="1">
    <citation type="journal article" date="2012" name="Int. J. Syst. Evol. Microbiol.">
        <title>Flammeovirga pacifica sp. nov., isolated from deep-sea sediment.</title>
        <authorList>
            <person name="Xu H."/>
            <person name="Fu Y."/>
            <person name="Yang N."/>
            <person name="Ding Z."/>
            <person name="Lai Q."/>
            <person name="Zeng R."/>
        </authorList>
    </citation>
    <scope>NUCLEOTIDE SEQUENCE [LARGE SCALE GENOMIC DNA]</scope>
    <source>
        <strain evidence="4">DSM 24597 / LMG 26175 / WPAGA1</strain>
    </source>
</reference>
<dbReference type="Proteomes" id="UP000179797">
    <property type="component" value="Unassembled WGS sequence"/>
</dbReference>
<dbReference type="OrthoDB" id="9801454at2"/>
<dbReference type="RefSeq" id="WP_044228733.1">
    <property type="nucleotide sequence ID" value="NZ_JRYR02000001.1"/>
</dbReference>
<feature type="domain" description="MoaB/Mog" evidence="2">
    <location>
        <begin position="8"/>
        <end position="175"/>
    </location>
</feature>
<dbReference type="InterPro" id="IPR041424">
    <property type="entry name" value="CinA_KH"/>
</dbReference>
<proteinExistence type="inferred from homology"/>
<name>A0A1S1YV01_FLAPC</name>
<dbReference type="PANTHER" id="PTHR13939">
    <property type="entry name" value="NICOTINAMIDE-NUCLEOTIDE AMIDOHYDROLASE PNCC"/>
    <property type="match status" value="1"/>
</dbReference>
<dbReference type="SUPFAM" id="SSF142433">
    <property type="entry name" value="CinA-like"/>
    <property type="match status" value="1"/>
</dbReference>
<evidence type="ECO:0000256" key="1">
    <source>
        <dbReference type="HAMAP-Rule" id="MF_00226"/>
    </source>
</evidence>
<dbReference type="NCBIfam" id="TIGR00199">
    <property type="entry name" value="PncC_domain"/>
    <property type="match status" value="1"/>
</dbReference>
<dbReference type="Pfam" id="PF00994">
    <property type="entry name" value="MoCF_biosynth"/>
    <property type="match status" value="1"/>
</dbReference>
<gene>
    <name evidence="3" type="ORF">NH26_00035</name>
</gene>
<keyword evidence="4" id="KW-1185">Reference proteome</keyword>
<dbReference type="InterPro" id="IPR001453">
    <property type="entry name" value="MoaB/Mog_dom"/>
</dbReference>
<dbReference type="AlphaFoldDB" id="A0A1S1YV01"/>
<comment type="caution">
    <text evidence="3">The sequence shown here is derived from an EMBL/GenBank/DDBJ whole genome shotgun (WGS) entry which is preliminary data.</text>
</comment>
<organism evidence="3 4">
    <name type="scientific">Flammeovirga pacifica</name>
    <dbReference type="NCBI Taxonomy" id="915059"/>
    <lineage>
        <taxon>Bacteria</taxon>
        <taxon>Pseudomonadati</taxon>
        <taxon>Bacteroidota</taxon>
        <taxon>Cytophagia</taxon>
        <taxon>Cytophagales</taxon>
        <taxon>Flammeovirgaceae</taxon>
        <taxon>Flammeovirga</taxon>
    </lineage>
</organism>
<evidence type="ECO:0000313" key="3">
    <source>
        <dbReference type="EMBL" id="OHX64840.1"/>
    </source>
</evidence>
<dbReference type="Gene3D" id="3.90.950.20">
    <property type="entry name" value="CinA-like"/>
    <property type="match status" value="1"/>
</dbReference>
<dbReference type="HAMAP" id="MF_00226_B">
    <property type="entry name" value="CinA_B"/>
    <property type="match status" value="1"/>
</dbReference>
<dbReference type="NCBIfam" id="TIGR00200">
    <property type="entry name" value="cinA_nterm"/>
    <property type="match status" value="1"/>
</dbReference>
<dbReference type="InterPro" id="IPR008136">
    <property type="entry name" value="CinA_C"/>
</dbReference>
<dbReference type="PIRSF" id="PIRSF006728">
    <property type="entry name" value="CinA"/>
    <property type="match status" value="1"/>
</dbReference>
<evidence type="ECO:0000313" key="4">
    <source>
        <dbReference type="Proteomes" id="UP000179797"/>
    </source>
</evidence>
<dbReference type="InterPro" id="IPR008135">
    <property type="entry name" value="Competence-induced_CinA"/>
</dbReference>
<dbReference type="STRING" id="915059.NH26_00035"/>
<sequence>MNKPTLVEIVTIGDEILYGQITDTNSQWMGTELNKIGLKVLRKTSIGDTKEEILGILKEASSRADVVLITGGLGPTKDDITKTTIAEYFNVGMTFREEVLANLAELFKNRNRKMTDLNRMQADVPSNGKVLMNDVGTAPGMWFEEDDTIFVSMPGVPREMKFLMSNHVLPQLQAKFDTPHIVHKMLRTMGIPESLLAQTIEDWENNLPEFIKLAYLPRFGQVRLRLTAVGEDKSILETSIAEQVEKLKPLIGEKLYAEEDVEIEYMIMEKMIEKGLSLATAESCTGGFVAQRITKMSGCSTFYNGGIVSYSNEVKMSQLGVKEETLKKYGAVSEQTALEMAANVKAKYGADYGIATTGIAGPGGGTEEKPVGTVWIGISTPTETKAKLLQLTKQREVNITATSNNILQWLYDEVNN</sequence>
<dbReference type="Pfam" id="PF02464">
    <property type="entry name" value="CinA"/>
    <property type="match status" value="1"/>
</dbReference>
<accession>A0A1S1YV01</accession>